<dbReference type="PROSITE" id="PS51257">
    <property type="entry name" value="PROKAR_LIPOPROTEIN"/>
    <property type="match status" value="1"/>
</dbReference>
<dbReference type="InterPro" id="IPR006059">
    <property type="entry name" value="SBP"/>
</dbReference>
<evidence type="ECO:0000256" key="1">
    <source>
        <dbReference type="ARBA" id="ARBA00008520"/>
    </source>
</evidence>
<reference evidence="4" key="1">
    <citation type="submission" date="2020-02" db="EMBL/GenBank/DDBJ databases">
        <authorList>
            <person name="Meier V. D."/>
        </authorList>
    </citation>
    <scope>NUCLEOTIDE SEQUENCE</scope>
    <source>
        <strain evidence="4">AVDCRST_MAG41</strain>
    </source>
</reference>
<proteinExistence type="inferred from homology"/>
<evidence type="ECO:0000256" key="2">
    <source>
        <dbReference type="ARBA" id="ARBA00022448"/>
    </source>
</evidence>
<feature type="chain" id="PRO_5039570058" evidence="3">
    <location>
        <begin position="26"/>
        <end position="439"/>
    </location>
</feature>
<evidence type="ECO:0000256" key="3">
    <source>
        <dbReference type="SAM" id="SignalP"/>
    </source>
</evidence>
<keyword evidence="2" id="KW-0813">Transport</keyword>
<keyword evidence="3" id="KW-0732">Signal</keyword>
<feature type="signal peptide" evidence="3">
    <location>
        <begin position="1"/>
        <end position="25"/>
    </location>
</feature>
<gene>
    <name evidence="4" type="ORF">AVDCRST_MAG41-1093</name>
</gene>
<evidence type="ECO:0000313" key="4">
    <source>
        <dbReference type="EMBL" id="CAA9233414.1"/>
    </source>
</evidence>
<dbReference type="Gene3D" id="3.40.190.10">
    <property type="entry name" value="Periplasmic binding protein-like II"/>
    <property type="match status" value="2"/>
</dbReference>
<organism evidence="4">
    <name type="scientific">uncultured Mycobacteriales bacterium</name>
    <dbReference type="NCBI Taxonomy" id="581187"/>
    <lineage>
        <taxon>Bacteria</taxon>
        <taxon>Bacillati</taxon>
        <taxon>Actinomycetota</taxon>
        <taxon>Actinomycetes</taxon>
        <taxon>Mycobacteriales</taxon>
        <taxon>environmental samples</taxon>
    </lineage>
</organism>
<protein>
    <submittedName>
        <fullName evidence="4">Alpha-glucosides-binding periplasmic protein AglE</fullName>
    </submittedName>
</protein>
<name>A0A6J4HUY6_9ACTN</name>
<dbReference type="AlphaFoldDB" id="A0A6J4HUY6"/>
<comment type="similarity">
    <text evidence="1">Belongs to the bacterial solute-binding protein 1 family.</text>
</comment>
<accession>A0A6J4HUY6</accession>
<dbReference type="PANTHER" id="PTHR43649">
    <property type="entry name" value="ARABINOSE-BINDING PROTEIN-RELATED"/>
    <property type="match status" value="1"/>
</dbReference>
<dbReference type="EMBL" id="CADCTP010000105">
    <property type="protein sequence ID" value="CAA9233414.1"/>
    <property type="molecule type" value="Genomic_DNA"/>
</dbReference>
<dbReference type="SUPFAM" id="SSF53850">
    <property type="entry name" value="Periplasmic binding protein-like II"/>
    <property type="match status" value="1"/>
</dbReference>
<dbReference type="Pfam" id="PF13416">
    <property type="entry name" value="SBP_bac_8"/>
    <property type="match status" value="1"/>
</dbReference>
<sequence>MGRRKAIQRVALVAAVALAASACLSEDGGGDGGGGGGTTSGDKNVEIVFGFGGDQSKGFQQSLEAFQQSSGITIKFTEASQSFDTLIRTRVRANNLPDIALFPQPGILKDFVAQGKMTDLSTQLDVNKLQADFVPGTLDAGEVDGKFYGAPVSYNLKSLVFYPKKAFEAKGYTAPTTQEELTTLSNKIKTDGTTPWCLGMESSAATGWVATDWLENNMLVEAGPETYDKWVNHEIPFDDPAVKTAAENFEKLVLADGNVLGGRKQVVSTAFSTSANPMFGNPPRCFLHRQGNFITQSGFFPKPIVANLDAEVGVFQYPGKTAEEKPMLGGGDLAAVFNGKDDDTKQVMAFLTGAEYKGWSEAAGFLSPRKDFPLTNYKSKLTQQIAELGQQASVFRFDGSDQMPGAVGSGSFWKDMVAWVSGQKDLNAALKSIEDSWPS</sequence>
<dbReference type="PANTHER" id="PTHR43649:SF29">
    <property type="entry name" value="OSMOPROTECTIVE COMPOUNDS-BINDING PROTEIN GGTB"/>
    <property type="match status" value="1"/>
</dbReference>
<dbReference type="InterPro" id="IPR050490">
    <property type="entry name" value="Bact_solute-bd_prot1"/>
</dbReference>